<accession>A0A5B7G2H7</accession>
<feature type="region of interest" description="Disordered" evidence="1">
    <location>
        <begin position="53"/>
        <end position="79"/>
    </location>
</feature>
<organism evidence="2 3">
    <name type="scientific">Portunus trituberculatus</name>
    <name type="common">Swimming crab</name>
    <name type="synonym">Neptunus trituberculatus</name>
    <dbReference type="NCBI Taxonomy" id="210409"/>
    <lineage>
        <taxon>Eukaryota</taxon>
        <taxon>Metazoa</taxon>
        <taxon>Ecdysozoa</taxon>
        <taxon>Arthropoda</taxon>
        <taxon>Crustacea</taxon>
        <taxon>Multicrustacea</taxon>
        <taxon>Malacostraca</taxon>
        <taxon>Eumalacostraca</taxon>
        <taxon>Eucarida</taxon>
        <taxon>Decapoda</taxon>
        <taxon>Pleocyemata</taxon>
        <taxon>Brachyura</taxon>
        <taxon>Eubrachyura</taxon>
        <taxon>Portunoidea</taxon>
        <taxon>Portunidae</taxon>
        <taxon>Portuninae</taxon>
        <taxon>Portunus</taxon>
    </lineage>
</organism>
<evidence type="ECO:0000256" key="1">
    <source>
        <dbReference type="SAM" id="MobiDB-lite"/>
    </source>
</evidence>
<dbReference type="EMBL" id="VSRR010009649">
    <property type="protein sequence ID" value="MPC50664.1"/>
    <property type="molecule type" value="Genomic_DNA"/>
</dbReference>
<name>A0A5B7G2H7_PORTR</name>
<evidence type="ECO:0000313" key="3">
    <source>
        <dbReference type="Proteomes" id="UP000324222"/>
    </source>
</evidence>
<keyword evidence="3" id="KW-1185">Reference proteome</keyword>
<gene>
    <name evidence="2" type="ORF">E2C01_044494</name>
</gene>
<protein>
    <submittedName>
        <fullName evidence="2">Uncharacterized protein</fullName>
    </submittedName>
</protein>
<proteinExistence type="predicted"/>
<reference evidence="2 3" key="1">
    <citation type="submission" date="2019-05" db="EMBL/GenBank/DDBJ databases">
        <title>Another draft genome of Portunus trituberculatus and its Hox gene families provides insights of decapod evolution.</title>
        <authorList>
            <person name="Jeong J.-H."/>
            <person name="Song I."/>
            <person name="Kim S."/>
            <person name="Choi T."/>
            <person name="Kim D."/>
            <person name="Ryu S."/>
            <person name="Kim W."/>
        </authorList>
    </citation>
    <scope>NUCLEOTIDE SEQUENCE [LARGE SCALE GENOMIC DNA]</scope>
    <source>
        <tissue evidence="2">Muscle</tissue>
    </source>
</reference>
<comment type="caution">
    <text evidence="2">The sequence shown here is derived from an EMBL/GenBank/DDBJ whole genome shotgun (WGS) entry which is preliminary data.</text>
</comment>
<dbReference type="AlphaFoldDB" id="A0A5B7G2H7"/>
<dbReference type="Proteomes" id="UP000324222">
    <property type="component" value="Unassembled WGS sequence"/>
</dbReference>
<feature type="compositionally biased region" description="Gly residues" evidence="1">
    <location>
        <begin position="63"/>
        <end position="76"/>
    </location>
</feature>
<sequence>MKNTAIREIWHANSRSIESTDIKEHWDRDSRREEAVGELLGLKLSGEVRRTEARQGEAVQGRGEAGLGEAGQGKTMGGEAELVSVERQASQSRRNRKRVNAVRCGPRLAQVGLREAITPFIKIHSYLRPSSRRHAHAGFGATYRPSWGGVVTLVFQLIWFQL</sequence>
<evidence type="ECO:0000313" key="2">
    <source>
        <dbReference type="EMBL" id="MPC50664.1"/>
    </source>
</evidence>